<name>A0A2P6MTV3_9EUKA</name>
<dbReference type="Proteomes" id="UP000241769">
    <property type="component" value="Unassembled WGS sequence"/>
</dbReference>
<dbReference type="InParanoid" id="A0A2P6MTV3"/>
<protein>
    <recommendedName>
        <fullName evidence="3">Ankyrin repeat protein</fullName>
    </recommendedName>
</protein>
<keyword evidence="2" id="KW-1185">Reference proteome</keyword>
<reference evidence="1 2" key="1">
    <citation type="journal article" date="2018" name="Genome Biol. Evol.">
        <title>Multiple Roots of Fruiting Body Formation in Amoebozoa.</title>
        <authorList>
            <person name="Hillmann F."/>
            <person name="Forbes G."/>
            <person name="Novohradska S."/>
            <person name="Ferling I."/>
            <person name="Riege K."/>
            <person name="Groth M."/>
            <person name="Westermann M."/>
            <person name="Marz M."/>
            <person name="Spaller T."/>
            <person name="Winckler T."/>
            <person name="Schaap P."/>
            <person name="Glockner G."/>
        </authorList>
    </citation>
    <scope>NUCLEOTIDE SEQUENCE [LARGE SCALE GENOMIC DNA]</scope>
    <source>
        <strain evidence="1 2">Jena</strain>
    </source>
</reference>
<organism evidence="1 2">
    <name type="scientific">Planoprotostelium fungivorum</name>
    <dbReference type="NCBI Taxonomy" id="1890364"/>
    <lineage>
        <taxon>Eukaryota</taxon>
        <taxon>Amoebozoa</taxon>
        <taxon>Evosea</taxon>
        <taxon>Variosea</taxon>
        <taxon>Cavosteliida</taxon>
        <taxon>Cavosteliaceae</taxon>
        <taxon>Planoprotostelium</taxon>
    </lineage>
</organism>
<dbReference type="AlphaFoldDB" id="A0A2P6MTV3"/>
<evidence type="ECO:0000313" key="2">
    <source>
        <dbReference type="Proteomes" id="UP000241769"/>
    </source>
</evidence>
<evidence type="ECO:0000313" key="1">
    <source>
        <dbReference type="EMBL" id="PRP75139.1"/>
    </source>
</evidence>
<evidence type="ECO:0008006" key="3">
    <source>
        <dbReference type="Google" id="ProtNLM"/>
    </source>
</evidence>
<proteinExistence type="predicted"/>
<comment type="caution">
    <text evidence="1">The sequence shown here is derived from an EMBL/GenBank/DDBJ whole genome shotgun (WGS) entry which is preliminary data.</text>
</comment>
<gene>
    <name evidence="1" type="ORF">PROFUN_15979</name>
</gene>
<accession>A0A2P6MTV3</accession>
<dbReference type="EMBL" id="MDYQ01000418">
    <property type="protein sequence ID" value="PRP75139.1"/>
    <property type="molecule type" value="Genomic_DNA"/>
</dbReference>
<sequence>MEDYVDRLGVQGTTVREIYCGLRECMVDVNGITVLHLACLYSREDVIRANIHSIVRNGCSPLQTRNCNLN</sequence>